<comment type="caution">
    <text evidence="10">The sequence shown here is derived from an EMBL/GenBank/DDBJ whole genome shotgun (WGS) entry which is preliminary data.</text>
</comment>
<sequence>MFVSFSVVYAYRVNPSVHVLNGIDLHLTRGKVVALCGESGGGKSTVTRLIQRFYDPIKGSIELNDMDIRSINLTWLRKQIRVIDQDPVLPDVTIYENIALGLGEDDMEKGKDYVYQRVVEAATLADAHNFITTKCEKGYDTPVRIFSRLSGGERQRIAIARALISHAPILICDEITSSLDAETEKTVLGTLSRAMEGKAVLLIAHRLSTIRHADEIAFLERGTIVERGTHEELLRLNGRYSSYLKTLNGSAETFG</sequence>
<dbReference type="SUPFAM" id="SSF52540">
    <property type="entry name" value="P-loop containing nucleoside triphosphate hydrolases"/>
    <property type="match status" value="1"/>
</dbReference>
<keyword evidence="3" id="KW-1003">Cell membrane</keyword>
<evidence type="ECO:0000313" key="10">
    <source>
        <dbReference type="EMBL" id="KAL3790093.1"/>
    </source>
</evidence>
<evidence type="ECO:0000256" key="4">
    <source>
        <dbReference type="ARBA" id="ARBA00022692"/>
    </source>
</evidence>
<dbReference type="Pfam" id="PF00005">
    <property type="entry name" value="ABC_tran"/>
    <property type="match status" value="1"/>
</dbReference>
<evidence type="ECO:0000259" key="9">
    <source>
        <dbReference type="PROSITE" id="PS50893"/>
    </source>
</evidence>
<dbReference type="FunFam" id="3.40.50.300:FF:000221">
    <property type="entry name" value="Multidrug ABC transporter ATP-binding protein"/>
    <property type="match status" value="1"/>
</dbReference>
<keyword evidence="5" id="KW-0547">Nucleotide-binding</keyword>
<proteinExistence type="predicted"/>
<dbReference type="InterPro" id="IPR039421">
    <property type="entry name" value="Type_1_exporter"/>
</dbReference>
<evidence type="ECO:0000256" key="6">
    <source>
        <dbReference type="ARBA" id="ARBA00022840"/>
    </source>
</evidence>
<comment type="subcellular location">
    <subcellularLocation>
        <location evidence="1">Cell membrane</location>
        <topology evidence="1">Multi-pass membrane protein</topology>
    </subcellularLocation>
</comment>
<dbReference type="EMBL" id="JABMIG020000133">
    <property type="protein sequence ID" value="KAL3790093.1"/>
    <property type="molecule type" value="Genomic_DNA"/>
</dbReference>
<gene>
    <name evidence="10" type="ORF">HJC23_013604</name>
</gene>
<dbReference type="GO" id="GO:0005886">
    <property type="term" value="C:plasma membrane"/>
    <property type="evidence" value="ECO:0007669"/>
    <property type="project" value="UniProtKB-SubCell"/>
</dbReference>
<dbReference type="Gene3D" id="3.40.50.300">
    <property type="entry name" value="P-loop containing nucleotide triphosphate hydrolases"/>
    <property type="match status" value="1"/>
</dbReference>
<dbReference type="PROSITE" id="PS00211">
    <property type="entry name" value="ABC_TRANSPORTER_1"/>
    <property type="match status" value="1"/>
</dbReference>
<dbReference type="GO" id="GO:0055085">
    <property type="term" value="P:transmembrane transport"/>
    <property type="evidence" value="ECO:0007669"/>
    <property type="project" value="UniProtKB-ARBA"/>
</dbReference>
<dbReference type="GO" id="GO:0005524">
    <property type="term" value="F:ATP binding"/>
    <property type="evidence" value="ECO:0007669"/>
    <property type="project" value="UniProtKB-KW"/>
</dbReference>
<keyword evidence="7" id="KW-1133">Transmembrane helix</keyword>
<keyword evidence="11" id="KW-1185">Reference proteome</keyword>
<dbReference type="PANTHER" id="PTHR24221">
    <property type="entry name" value="ATP-BINDING CASSETTE SUB-FAMILY B"/>
    <property type="match status" value="1"/>
</dbReference>
<dbReference type="AlphaFoldDB" id="A0ABD3PPU4"/>
<dbReference type="SMART" id="SM00382">
    <property type="entry name" value="AAA"/>
    <property type="match status" value="1"/>
</dbReference>
<evidence type="ECO:0000256" key="1">
    <source>
        <dbReference type="ARBA" id="ARBA00004651"/>
    </source>
</evidence>
<reference evidence="10 11" key="1">
    <citation type="journal article" date="2020" name="G3 (Bethesda)">
        <title>Improved Reference Genome for Cyclotella cryptica CCMP332, a Model for Cell Wall Morphogenesis, Salinity Adaptation, and Lipid Production in Diatoms (Bacillariophyta).</title>
        <authorList>
            <person name="Roberts W.R."/>
            <person name="Downey K.M."/>
            <person name="Ruck E.C."/>
            <person name="Traller J.C."/>
            <person name="Alverson A.J."/>
        </authorList>
    </citation>
    <scope>NUCLEOTIDE SEQUENCE [LARGE SCALE GENOMIC DNA]</scope>
    <source>
        <strain evidence="10 11">CCMP332</strain>
    </source>
</reference>
<evidence type="ECO:0000256" key="7">
    <source>
        <dbReference type="ARBA" id="ARBA00022989"/>
    </source>
</evidence>
<evidence type="ECO:0000256" key="2">
    <source>
        <dbReference type="ARBA" id="ARBA00022448"/>
    </source>
</evidence>
<evidence type="ECO:0000313" key="11">
    <source>
        <dbReference type="Proteomes" id="UP001516023"/>
    </source>
</evidence>
<keyword evidence="2" id="KW-0813">Transport</keyword>
<keyword evidence="6" id="KW-0067">ATP-binding</keyword>
<dbReference type="InterPro" id="IPR027417">
    <property type="entry name" value="P-loop_NTPase"/>
</dbReference>
<keyword evidence="8" id="KW-0472">Membrane</keyword>
<dbReference type="PROSITE" id="PS50893">
    <property type="entry name" value="ABC_TRANSPORTER_2"/>
    <property type="match status" value="1"/>
</dbReference>
<dbReference type="InterPro" id="IPR017871">
    <property type="entry name" value="ABC_transporter-like_CS"/>
</dbReference>
<dbReference type="InterPro" id="IPR003593">
    <property type="entry name" value="AAA+_ATPase"/>
</dbReference>
<dbReference type="PANTHER" id="PTHR24221:SF503">
    <property type="entry name" value="MITOCHONDRIAL POTASSIUM CHANNEL ATP-BINDING SUBUNIT"/>
    <property type="match status" value="1"/>
</dbReference>
<keyword evidence="4" id="KW-0812">Transmembrane</keyword>
<evidence type="ECO:0000256" key="8">
    <source>
        <dbReference type="ARBA" id="ARBA00023136"/>
    </source>
</evidence>
<feature type="domain" description="ABC transporter" evidence="9">
    <location>
        <begin position="3"/>
        <end position="246"/>
    </location>
</feature>
<dbReference type="InterPro" id="IPR003439">
    <property type="entry name" value="ABC_transporter-like_ATP-bd"/>
</dbReference>
<evidence type="ECO:0000256" key="5">
    <source>
        <dbReference type="ARBA" id="ARBA00022741"/>
    </source>
</evidence>
<name>A0ABD3PPU4_9STRA</name>
<organism evidence="10 11">
    <name type="scientific">Cyclotella cryptica</name>
    <dbReference type="NCBI Taxonomy" id="29204"/>
    <lineage>
        <taxon>Eukaryota</taxon>
        <taxon>Sar</taxon>
        <taxon>Stramenopiles</taxon>
        <taxon>Ochrophyta</taxon>
        <taxon>Bacillariophyta</taxon>
        <taxon>Coscinodiscophyceae</taxon>
        <taxon>Thalassiosirophycidae</taxon>
        <taxon>Stephanodiscales</taxon>
        <taxon>Stephanodiscaceae</taxon>
        <taxon>Cyclotella</taxon>
    </lineage>
</organism>
<dbReference type="Proteomes" id="UP001516023">
    <property type="component" value="Unassembled WGS sequence"/>
</dbReference>
<accession>A0ABD3PPU4</accession>
<evidence type="ECO:0000256" key="3">
    <source>
        <dbReference type="ARBA" id="ARBA00022475"/>
    </source>
</evidence>
<protein>
    <recommendedName>
        <fullName evidence="9">ABC transporter domain-containing protein</fullName>
    </recommendedName>
</protein>